<dbReference type="AlphaFoldDB" id="A0A813IZA1"/>
<organism evidence="2 3">
    <name type="scientific">Polarella glacialis</name>
    <name type="common">Dinoflagellate</name>
    <dbReference type="NCBI Taxonomy" id="89957"/>
    <lineage>
        <taxon>Eukaryota</taxon>
        <taxon>Sar</taxon>
        <taxon>Alveolata</taxon>
        <taxon>Dinophyceae</taxon>
        <taxon>Suessiales</taxon>
        <taxon>Suessiaceae</taxon>
        <taxon>Polarella</taxon>
    </lineage>
</organism>
<dbReference type="Proteomes" id="UP000626109">
    <property type="component" value="Unassembled WGS sequence"/>
</dbReference>
<dbReference type="EMBL" id="CAJNNW010017067">
    <property type="protein sequence ID" value="CAE8660233.1"/>
    <property type="molecule type" value="Genomic_DNA"/>
</dbReference>
<proteinExistence type="predicted"/>
<name>A0A813IZA1_POLGL</name>
<sequence length="539" mass="63044">MGSPSSGSREGSVKLFDIEAFLSSSSSSTSCRPQVRDQFEKARMTWENKERELEARRFLKSDWDASGVGNRLVDVSIVTVRARDRLINALKNEIELVSESWEIKYNKLMSLFDKLQKKYDELLGPGGLAETLRRAKDLKEENVSLTKQLEQFKEMFKKQKRQIRDLQLDIDMHMKETADILSQKERGIAEMVGDYAKLETIYRKECEVKEKITAELMEEKRNIVSSFQSRLEQLEQLVEAMRFTDREDLLDNIDVWKRAYERICIQRDDSEEEFQGLIVMKDKQLRRMAIDNSEERAMVIVENERSESVVQKTVSEWKLKVAVEQSKHNDYEKVILEKDRDMSLLHMEVRRAKGLADDRLIDPEKEGLKEVKKELETKVENLQLGVQKFIEEIASLQSEIDILSVKVEAESNDWEPQIRWRDERHEAMLKEHDHIKEVLFAEMQKAQDTCKAIEAQVRKFPNPFEIELKEMQDRYAQMQAGQQKMSFENLHLKEEILDLEEKSAAEKKALEKEITMAHHILEGMGVIKDLHKQLKVGSS</sequence>
<evidence type="ECO:0000256" key="1">
    <source>
        <dbReference type="SAM" id="Coils"/>
    </source>
</evidence>
<evidence type="ECO:0000313" key="3">
    <source>
        <dbReference type="Proteomes" id="UP000626109"/>
    </source>
</evidence>
<reference evidence="2" key="1">
    <citation type="submission" date="2021-02" db="EMBL/GenBank/DDBJ databases">
        <authorList>
            <person name="Dougan E. K."/>
            <person name="Rhodes N."/>
            <person name="Thang M."/>
            <person name="Chan C."/>
        </authorList>
    </citation>
    <scope>NUCLEOTIDE SEQUENCE</scope>
</reference>
<feature type="coiled-coil region" evidence="1">
    <location>
        <begin position="365"/>
        <end position="456"/>
    </location>
</feature>
<comment type="caution">
    <text evidence="2">The sequence shown here is derived from an EMBL/GenBank/DDBJ whole genome shotgun (WGS) entry which is preliminary data.</text>
</comment>
<evidence type="ECO:0000313" key="2">
    <source>
        <dbReference type="EMBL" id="CAE8660233.1"/>
    </source>
</evidence>
<keyword evidence="1" id="KW-0175">Coiled coil</keyword>
<accession>A0A813IZA1</accession>
<protein>
    <submittedName>
        <fullName evidence="2">Uncharacterized protein</fullName>
    </submittedName>
</protein>
<feature type="coiled-coil region" evidence="1">
    <location>
        <begin position="128"/>
        <end position="176"/>
    </location>
</feature>
<gene>
    <name evidence="2" type="ORF">PGLA2088_LOCUS14082</name>
</gene>